<accession>A0A0H4VWN5</accession>
<dbReference type="InterPro" id="IPR050334">
    <property type="entry name" value="Molybdenum_import_ModC"/>
</dbReference>
<sequence>MFFDIDITMRVGERLIETAIASDAKLTAIVGPSGVGKTSVLNAVSGLLQPRSGHIRIECRTLFDSFAGVNVSPEHRCAGYVFQDARLFPHRRVSANLAYGEKLARTNDRWIDRNEIIGLLEIGDLLGRWPATLSGGEVRRVAIARALLAAPRFLLLDEPLVSLDPGRAERLIALIENIRDTLEVPILLVSHSAQEVERLAGHVIELARASGS</sequence>
<keyword evidence="2 4" id="KW-0067">ATP-binding</keyword>
<name>A0A0H4VWN5_9SPHN</name>
<protein>
    <submittedName>
        <fullName evidence="4">Molybdate ABC transporter ATP-binding protein</fullName>
    </submittedName>
</protein>
<evidence type="ECO:0000313" key="4">
    <source>
        <dbReference type="EMBL" id="AKQ41483.1"/>
    </source>
</evidence>
<keyword evidence="5" id="KW-1185">Reference proteome</keyword>
<proteinExistence type="predicted"/>
<dbReference type="InterPro" id="IPR003439">
    <property type="entry name" value="ABC_transporter-like_ATP-bd"/>
</dbReference>
<dbReference type="KEGG" id="ery:CP97_04715"/>
<dbReference type="STRING" id="1648404.CP97_04715"/>
<dbReference type="Pfam" id="PF00005">
    <property type="entry name" value="ABC_tran"/>
    <property type="match status" value="1"/>
</dbReference>
<dbReference type="PANTHER" id="PTHR43514:SF4">
    <property type="entry name" value="ABC TRANSPORTER I FAMILY MEMBER 10"/>
    <property type="match status" value="1"/>
</dbReference>
<dbReference type="OrthoDB" id="9802264at2"/>
<dbReference type="GO" id="GO:0005524">
    <property type="term" value="F:ATP binding"/>
    <property type="evidence" value="ECO:0007669"/>
    <property type="project" value="UniProtKB-KW"/>
</dbReference>
<dbReference type="InterPro" id="IPR027417">
    <property type="entry name" value="P-loop_NTPase"/>
</dbReference>
<evidence type="ECO:0000256" key="1">
    <source>
        <dbReference type="ARBA" id="ARBA00022741"/>
    </source>
</evidence>
<feature type="domain" description="ABC transporter" evidence="3">
    <location>
        <begin position="2"/>
        <end position="212"/>
    </location>
</feature>
<evidence type="ECO:0000259" key="3">
    <source>
        <dbReference type="PROSITE" id="PS50893"/>
    </source>
</evidence>
<dbReference type="Gene3D" id="3.40.50.300">
    <property type="entry name" value="P-loop containing nucleotide triphosphate hydrolases"/>
    <property type="match status" value="1"/>
</dbReference>
<dbReference type="PATRIC" id="fig|1648404.4.peg.987"/>
<dbReference type="SMART" id="SM00382">
    <property type="entry name" value="AAA"/>
    <property type="match status" value="1"/>
</dbReference>
<dbReference type="SUPFAM" id="SSF52540">
    <property type="entry name" value="P-loop containing nucleoside triphosphate hydrolases"/>
    <property type="match status" value="1"/>
</dbReference>
<reference evidence="5" key="2">
    <citation type="submission" date="2015-04" db="EMBL/GenBank/DDBJ databases">
        <title>The complete genome sequence of Erythrobacter sp. s21-N3.</title>
        <authorList>
            <person name="Zhuang L."/>
            <person name="Liu Y."/>
            <person name="Shao Z."/>
        </authorList>
    </citation>
    <scope>NUCLEOTIDE SEQUENCE [LARGE SCALE GENOMIC DNA]</scope>
    <source>
        <strain evidence="5">s21-N3</strain>
    </source>
</reference>
<gene>
    <name evidence="4" type="ORF">CP97_04715</name>
</gene>
<dbReference type="PROSITE" id="PS50893">
    <property type="entry name" value="ABC_TRANSPORTER_2"/>
    <property type="match status" value="1"/>
</dbReference>
<evidence type="ECO:0000256" key="2">
    <source>
        <dbReference type="ARBA" id="ARBA00022840"/>
    </source>
</evidence>
<dbReference type="Proteomes" id="UP000059113">
    <property type="component" value="Chromosome"/>
</dbReference>
<keyword evidence="1" id="KW-0547">Nucleotide-binding</keyword>
<dbReference type="InterPro" id="IPR003593">
    <property type="entry name" value="AAA+_ATPase"/>
</dbReference>
<dbReference type="PANTHER" id="PTHR43514">
    <property type="entry name" value="ABC TRANSPORTER I FAMILY MEMBER 10"/>
    <property type="match status" value="1"/>
</dbReference>
<organism evidence="4 5">
    <name type="scientific">Aurantiacibacter atlanticus</name>
    <dbReference type="NCBI Taxonomy" id="1648404"/>
    <lineage>
        <taxon>Bacteria</taxon>
        <taxon>Pseudomonadati</taxon>
        <taxon>Pseudomonadota</taxon>
        <taxon>Alphaproteobacteria</taxon>
        <taxon>Sphingomonadales</taxon>
        <taxon>Erythrobacteraceae</taxon>
        <taxon>Aurantiacibacter</taxon>
    </lineage>
</organism>
<dbReference type="EMBL" id="CP011310">
    <property type="protein sequence ID" value="AKQ41483.1"/>
    <property type="molecule type" value="Genomic_DNA"/>
</dbReference>
<dbReference type="AlphaFoldDB" id="A0A0H4VWN5"/>
<reference evidence="4 5" key="1">
    <citation type="journal article" date="2015" name="Int. J. Syst. Evol. Microbiol.">
        <title>Erythrobacter atlanticus sp. nov., a bacterium from ocean sediment able to degrade polycyclic aromatic hydrocarbons.</title>
        <authorList>
            <person name="Zhuang L."/>
            <person name="Liu Y."/>
            <person name="Wang L."/>
            <person name="Wang W."/>
            <person name="Shao Z."/>
        </authorList>
    </citation>
    <scope>NUCLEOTIDE SEQUENCE [LARGE SCALE GENOMIC DNA]</scope>
    <source>
        <strain evidence="5">s21-N3</strain>
    </source>
</reference>
<evidence type="ECO:0000313" key="5">
    <source>
        <dbReference type="Proteomes" id="UP000059113"/>
    </source>
</evidence>
<dbReference type="RefSeq" id="WP_048885006.1">
    <property type="nucleotide sequence ID" value="NZ_CP011310.1"/>
</dbReference>
<dbReference type="GO" id="GO:0016887">
    <property type="term" value="F:ATP hydrolysis activity"/>
    <property type="evidence" value="ECO:0007669"/>
    <property type="project" value="InterPro"/>
</dbReference>